<evidence type="ECO:0000313" key="2">
    <source>
        <dbReference type="Proteomes" id="UP000190867"/>
    </source>
</evidence>
<dbReference type="AlphaFoldDB" id="A0A1T0AR83"/>
<dbReference type="RefSeq" id="WP_078237010.1">
    <property type="nucleotide sequence ID" value="NZ_MUYA01000008.1"/>
</dbReference>
<keyword evidence="2" id="KW-1185">Reference proteome</keyword>
<dbReference type="PANTHER" id="PTHR36154:SF1">
    <property type="entry name" value="DNA-BINDING TRANSCRIPTIONAL ACTIVATOR ALPA"/>
    <property type="match status" value="1"/>
</dbReference>
<dbReference type="InterPro" id="IPR052931">
    <property type="entry name" value="Prophage_regulatory_activator"/>
</dbReference>
<dbReference type="PANTHER" id="PTHR36154">
    <property type="entry name" value="DNA-BINDING TRANSCRIPTIONAL ACTIVATOR ALPA"/>
    <property type="match status" value="1"/>
</dbReference>
<protein>
    <submittedName>
        <fullName evidence="1">DNA-binding protein</fullName>
    </submittedName>
</protein>
<dbReference type="STRING" id="734.B0187_06275"/>
<organism evidence="1 2">
    <name type="scientific">Haemophilus paracuniculus</name>
    <dbReference type="NCBI Taxonomy" id="734"/>
    <lineage>
        <taxon>Bacteria</taxon>
        <taxon>Pseudomonadati</taxon>
        <taxon>Pseudomonadota</taxon>
        <taxon>Gammaproteobacteria</taxon>
        <taxon>Pasteurellales</taxon>
        <taxon>Pasteurellaceae</taxon>
        <taxon>Haemophilus</taxon>
    </lineage>
</organism>
<dbReference type="Proteomes" id="UP000190867">
    <property type="component" value="Unassembled WGS sequence"/>
</dbReference>
<keyword evidence="1" id="KW-0238">DNA-binding</keyword>
<dbReference type="Pfam" id="PF05930">
    <property type="entry name" value="Phage_AlpA"/>
    <property type="match status" value="1"/>
</dbReference>
<accession>A0A1T0AR83</accession>
<dbReference type="SUPFAM" id="SSF46955">
    <property type="entry name" value="Putative DNA-binding domain"/>
    <property type="match status" value="1"/>
</dbReference>
<sequence length="67" mass="7927">MENQAQQENLVRIDTVIKRTGLSQRTIYRRMKEGDFPQNINIGGNVVVWLESEINQWIAEKIKQRNQ</sequence>
<gene>
    <name evidence="1" type="ORF">B0187_06275</name>
</gene>
<dbReference type="GO" id="GO:0003677">
    <property type="term" value="F:DNA binding"/>
    <property type="evidence" value="ECO:0007669"/>
    <property type="project" value="UniProtKB-KW"/>
</dbReference>
<dbReference type="Gene3D" id="1.10.238.160">
    <property type="match status" value="1"/>
</dbReference>
<name>A0A1T0AR83_9PAST</name>
<evidence type="ECO:0000313" key="1">
    <source>
        <dbReference type="EMBL" id="OOR98865.1"/>
    </source>
</evidence>
<dbReference type="InterPro" id="IPR009061">
    <property type="entry name" value="DNA-bd_dom_put_sf"/>
</dbReference>
<proteinExistence type="predicted"/>
<reference evidence="1 2" key="1">
    <citation type="submission" date="2017-02" db="EMBL/GenBank/DDBJ databases">
        <title>Draft genome sequence of Haemophilus paracuniculus CCUG 43573 type strain.</title>
        <authorList>
            <person name="Engstrom-Jakobsson H."/>
            <person name="Salva-Serra F."/>
            <person name="Thorell K."/>
            <person name="Gonzales-Siles L."/>
            <person name="Karlsson R."/>
            <person name="Boulund F."/>
            <person name="Engstrand L."/>
            <person name="Kristiansson E."/>
            <person name="Moore E."/>
        </authorList>
    </citation>
    <scope>NUCLEOTIDE SEQUENCE [LARGE SCALE GENOMIC DNA]</scope>
    <source>
        <strain evidence="1 2">CCUG 43573</strain>
    </source>
</reference>
<dbReference type="EMBL" id="MUYA01000008">
    <property type="protein sequence ID" value="OOR98865.1"/>
    <property type="molecule type" value="Genomic_DNA"/>
</dbReference>
<comment type="caution">
    <text evidence="1">The sequence shown here is derived from an EMBL/GenBank/DDBJ whole genome shotgun (WGS) entry which is preliminary data.</text>
</comment>
<dbReference type="InterPro" id="IPR010260">
    <property type="entry name" value="AlpA"/>
</dbReference>
<dbReference type="OrthoDB" id="8455288at2"/>